<keyword evidence="1" id="KW-0547">Nucleotide-binding</keyword>
<evidence type="ECO:0000256" key="1">
    <source>
        <dbReference type="ARBA" id="ARBA00022741"/>
    </source>
</evidence>
<dbReference type="PROSITE" id="PS50011">
    <property type="entry name" value="PROTEIN_KINASE_DOM"/>
    <property type="match status" value="1"/>
</dbReference>
<feature type="domain" description="Protein kinase" evidence="3">
    <location>
        <begin position="69"/>
        <end position="409"/>
    </location>
</feature>
<protein>
    <submittedName>
        <fullName evidence="5">Uncharacterized protein</fullName>
    </submittedName>
</protein>
<organism evidence="5 6">
    <name type="scientific">Kingdonia uniflora</name>
    <dbReference type="NCBI Taxonomy" id="39325"/>
    <lineage>
        <taxon>Eukaryota</taxon>
        <taxon>Viridiplantae</taxon>
        <taxon>Streptophyta</taxon>
        <taxon>Embryophyta</taxon>
        <taxon>Tracheophyta</taxon>
        <taxon>Spermatophyta</taxon>
        <taxon>Magnoliopsida</taxon>
        <taxon>Ranunculales</taxon>
        <taxon>Circaeasteraceae</taxon>
        <taxon>Kingdonia</taxon>
    </lineage>
</organism>
<dbReference type="OrthoDB" id="1926485at2759"/>
<dbReference type="PANTHER" id="PTHR27005:SF515">
    <property type="entry name" value="WALL-ASSOCIATED RECEPTOR KINASE-LIKE 10-RELATED"/>
    <property type="match status" value="1"/>
</dbReference>
<dbReference type="InterPro" id="IPR000719">
    <property type="entry name" value="Prot_kinase_dom"/>
</dbReference>
<evidence type="ECO:0000259" key="3">
    <source>
        <dbReference type="PROSITE" id="PS50011"/>
    </source>
</evidence>
<dbReference type="PANTHER" id="PTHR27005">
    <property type="entry name" value="WALL-ASSOCIATED RECEPTOR KINASE-LIKE 21"/>
    <property type="match status" value="1"/>
</dbReference>
<evidence type="ECO:0000259" key="4">
    <source>
        <dbReference type="PROSITE" id="PS51499"/>
    </source>
</evidence>
<dbReference type="Gene3D" id="1.10.510.10">
    <property type="entry name" value="Transferase(Phosphotransferase) domain 1"/>
    <property type="match status" value="1"/>
</dbReference>
<dbReference type="Pfam" id="PF05634">
    <property type="entry name" value="APO_RNA-bind"/>
    <property type="match status" value="2"/>
</dbReference>
<keyword evidence="2" id="KW-0067">ATP-binding</keyword>
<evidence type="ECO:0000313" key="5">
    <source>
        <dbReference type="EMBL" id="KAF6169676.1"/>
    </source>
</evidence>
<dbReference type="SUPFAM" id="SSF56112">
    <property type="entry name" value="Protein kinase-like (PK-like)"/>
    <property type="match status" value="1"/>
</dbReference>
<reference evidence="5 6" key="1">
    <citation type="journal article" date="2020" name="IScience">
        <title>Genome Sequencing of the Endangered Kingdonia uniflora (Circaeasteraceae, Ranunculales) Reveals Potential Mechanisms of Evolutionary Specialization.</title>
        <authorList>
            <person name="Sun Y."/>
            <person name="Deng T."/>
            <person name="Zhang A."/>
            <person name="Moore M.J."/>
            <person name="Landis J.B."/>
            <person name="Lin N."/>
            <person name="Zhang H."/>
            <person name="Zhang X."/>
            <person name="Huang J."/>
            <person name="Zhang X."/>
            <person name="Sun H."/>
            <person name="Wang H."/>
        </authorList>
    </citation>
    <scope>NUCLEOTIDE SEQUENCE [LARGE SCALE GENOMIC DNA]</scope>
    <source>
        <strain evidence="5">TB1705</strain>
        <tissue evidence="5">Leaf</tissue>
    </source>
</reference>
<dbReference type="Proteomes" id="UP000541444">
    <property type="component" value="Unassembled WGS sequence"/>
</dbReference>
<dbReference type="InterPro" id="IPR023342">
    <property type="entry name" value="APO_dom"/>
</dbReference>
<dbReference type="GO" id="GO:0005886">
    <property type="term" value="C:plasma membrane"/>
    <property type="evidence" value="ECO:0007669"/>
    <property type="project" value="TreeGrafter"/>
</dbReference>
<evidence type="ECO:0000256" key="2">
    <source>
        <dbReference type="ARBA" id="ARBA00022840"/>
    </source>
</evidence>
<dbReference type="PROSITE" id="PS51499">
    <property type="entry name" value="APO"/>
    <property type="match status" value="1"/>
</dbReference>
<dbReference type="InterPro" id="IPR045274">
    <property type="entry name" value="WAK-like"/>
</dbReference>
<keyword evidence="6" id="KW-1185">Reference proteome</keyword>
<accession>A0A7J7NR69</accession>
<comment type="caution">
    <text evidence="5">The sequence shown here is derived from an EMBL/GenBank/DDBJ whole genome shotgun (WGS) entry which is preliminary data.</text>
</comment>
<dbReference type="AlphaFoldDB" id="A0A7J7NR69"/>
<sequence length="415" mass="47620">MMFFTSLAYTRNRGVILTCIEVSDKRRFVGDCFTFSKGFDDFFFDILEGFSDFALRGKVKDVVYFPNCFHLHDRVGKPRIGHDERSKTSRLPAIVELCIQAGLDLKCYPTKRRRNPVYSVEGRIVDFEEAEIDQDPLLEHFHPISQSNGQDGKNLGDLSTETLKSWLEMRSGAKKIMEKYNVQTCGYCPEVQVGPKGHKVRMCRASKHQSRNGLHAWQEATLDDIVGPNYVWHVKDLHKSVLVNDLKRFYGKAPAVLELHNFTGIENDMAKVSDFGISRSVPHEETHLTTLVQGIFGYLDPKYFHSGHFTEKSDVYSFVVVLVELFTGQKPISFIRLEEEKNLSMYFISPMKENRLFEVLEARVANEAGNEEIEVVAKRCLKLVGKKRPTMNVVVIQLETLREIQHQEVDCLLND</sequence>
<feature type="domain" description="APO" evidence="4">
    <location>
        <begin position="184"/>
        <end position="269"/>
    </location>
</feature>
<gene>
    <name evidence="5" type="ORF">GIB67_004068</name>
</gene>
<proteinExistence type="predicted"/>
<dbReference type="GO" id="GO:0007166">
    <property type="term" value="P:cell surface receptor signaling pathway"/>
    <property type="evidence" value="ECO:0007669"/>
    <property type="project" value="InterPro"/>
</dbReference>
<dbReference type="GO" id="GO:0005524">
    <property type="term" value="F:ATP binding"/>
    <property type="evidence" value="ECO:0007669"/>
    <property type="project" value="UniProtKB-KW"/>
</dbReference>
<dbReference type="EMBL" id="JACGCM010000628">
    <property type="protein sequence ID" value="KAF6169676.1"/>
    <property type="molecule type" value="Genomic_DNA"/>
</dbReference>
<dbReference type="GO" id="GO:0004674">
    <property type="term" value="F:protein serine/threonine kinase activity"/>
    <property type="evidence" value="ECO:0007669"/>
    <property type="project" value="TreeGrafter"/>
</dbReference>
<dbReference type="GO" id="GO:0003723">
    <property type="term" value="F:RNA binding"/>
    <property type="evidence" value="ECO:0007669"/>
    <property type="project" value="InterPro"/>
</dbReference>
<name>A0A7J7NR69_9MAGN</name>
<dbReference type="InterPro" id="IPR011009">
    <property type="entry name" value="Kinase-like_dom_sf"/>
</dbReference>
<evidence type="ECO:0000313" key="6">
    <source>
        <dbReference type="Proteomes" id="UP000541444"/>
    </source>
</evidence>